<dbReference type="GO" id="GO:0016747">
    <property type="term" value="F:acyltransferase activity, transferring groups other than amino-acyl groups"/>
    <property type="evidence" value="ECO:0007669"/>
    <property type="project" value="InterPro"/>
</dbReference>
<evidence type="ECO:0000313" key="3">
    <source>
        <dbReference type="Proteomes" id="UP000620559"/>
    </source>
</evidence>
<dbReference type="PROSITE" id="PS51186">
    <property type="entry name" value="GNAT"/>
    <property type="match status" value="1"/>
</dbReference>
<evidence type="ECO:0000313" key="2">
    <source>
        <dbReference type="EMBL" id="MBE9214362.1"/>
    </source>
</evidence>
<comment type="caution">
    <text evidence="2">The sequence shown here is derived from an EMBL/GenBank/DDBJ whole genome shotgun (WGS) entry which is preliminary data.</text>
</comment>
<keyword evidence="3" id="KW-1185">Reference proteome</keyword>
<feature type="domain" description="N-acetyltransferase" evidence="1">
    <location>
        <begin position="15"/>
        <end position="173"/>
    </location>
</feature>
<dbReference type="SUPFAM" id="SSF55729">
    <property type="entry name" value="Acyl-CoA N-acyltransferases (Nat)"/>
    <property type="match status" value="1"/>
</dbReference>
<dbReference type="InterPro" id="IPR000182">
    <property type="entry name" value="GNAT_dom"/>
</dbReference>
<name>A0A8J7K3N6_9CYAN</name>
<dbReference type="InterPro" id="IPR016181">
    <property type="entry name" value="Acyl_CoA_acyltransferase"/>
</dbReference>
<dbReference type="Pfam" id="PF13302">
    <property type="entry name" value="Acetyltransf_3"/>
    <property type="match status" value="1"/>
</dbReference>
<dbReference type="PANTHER" id="PTHR43792:SF1">
    <property type="entry name" value="N-ACETYLTRANSFERASE DOMAIN-CONTAINING PROTEIN"/>
    <property type="match status" value="1"/>
</dbReference>
<dbReference type="RefSeq" id="WP_193922071.1">
    <property type="nucleotide sequence ID" value="NZ_JADEWL010000057.1"/>
</dbReference>
<accession>A0A8J7K3N6</accession>
<dbReference type="InterPro" id="IPR051531">
    <property type="entry name" value="N-acetyltransferase"/>
</dbReference>
<dbReference type="Proteomes" id="UP000620559">
    <property type="component" value="Unassembled WGS sequence"/>
</dbReference>
<dbReference type="PANTHER" id="PTHR43792">
    <property type="entry name" value="GNAT FAMILY, PUTATIVE (AFU_ORTHOLOGUE AFUA_3G00765)-RELATED-RELATED"/>
    <property type="match status" value="1"/>
</dbReference>
<protein>
    <submittedName>
        <fullName evidence="2">GNAT family N-acetyltransferase</fullName>
    </submittedName>
</protein>
<gene>
    <name evidence="2" type="ORF">IQ247_17085</name>
</gene>
<reference evidence="2" key="1">
    <citation type="submission" date="2020-10" db="EMBL/GenBank/DDBJ databases">
        <authorList>
            <person name="Castelo-Branco R."/>
            <person name="Eusebio N."/>
            <person name="Adriana R."/>
            <person name="Vieira A."/>
            <person name="Brugerolle De Fraissinette N."/>
            <person name="Rezende De Castro R."/>
            <person name="Schneider M.P."/>
            <person name="Vasconcelos V."/>
            <person name="Leao P.N."/>
        </authorList>
    </citation>
    <scope>NUCLEOTIDE SEQUENCE</scope>
    <source>
        <strain evidence="2">LEGE 06105</strain>
    </source>
</reference>
<dbReference type="AlphaFoldDB" id="A0A8J7K3N6"/>
<organism evidence="2 3">
    <name type="scientific">Plectonema cf. radiosum LEGE 06105</name>
    <dbReference type="NCBI Taxonomy" id="945769"/>
    <lineage>
        <taxon>Bacteria</taxon>
        <taxon>Bacillati</taxon>
        <taxon>Cyanobacteriota</taxon>
        <taxon>Cyanophyceae</taxon>
        <taxon>Oscillatoriophycideae</taxon>
        <taxon>Oscillatoriales</taxon>
        <taxon>Microcoleaceae</taxon>
        <taxon>Plectonema</taxon>
    </lineage>
</organism>
<dbReference type="EMBL" id="JADEWL010000057">
    <property type="protein sequence ID" value="MBE9214362.1"/>
    <property type="molecule type" value="Genomic_DNA"/>
</dbReference>
<sequence length="174" mass="19557">MASSTDSTILNINGFIMRPIQISDLDALAAIWAKPQVTRFLPSRGVPIPRENVEKALHSFVEHWQKRGYGIWAIVDDSSQMVGYCGLRYLDELDEVEVLYGLAQAYWGRGIATQAAKASISYGFNIVNLDKVIAMALPENQASKRVIEKAGLNYEKQIHMFNLDALYYSKTKNI</sequence>
<proteinExistence type="predicted"/>
<evidence type="ECO:0000259" key="1">
    <source>
        <dbReference type="PROSITE" id="PS51186"/>
    </source>
</evidence>
<dbReference type="Gene3D" id="3.40.630.30">
    <property type="match status" value="1"/>
</dbReference>